<dbReference type="GO" id="GO:0008061">
    <property type="term" value="F:chitin binding"/>
    <property type="evidence" value="ECO:0007669"/>
    <property type="project" value="InterPro"/>
</dbReference>
<name>A0A8J2WEA7_9CRUS</name>
<sequence>MAQIFRSTVNILFAIILLVAMVSTQEYGQRIGRRNRTNIGFQSSPITRTKIETIVPVSPRAARINSGYSYVPPSNPLLLPSSSNQQDHQVLTIAVQPSADVQQELEEDPAPIETIQDFQPETLPSILADQNYLAVVQQQEQQPIDEEIAFWDFRESIPGEPEFDYPILDKIPPTSFKCNGQRDGYYADVETRCQVFHVCSNIPDEEPIKASFLCPNGTVFNQEVFVCQWWPDVNCATSPQFFDLNRNIGAVPDLSFIIHSYEKP</sequence>
<dbReference type="Proteomes" id="UP000789390">
    <property type="component" value="Unassembled WGS sequence"/>
</dbReference>
<dbReference type="InterPro" id="IPR036508">
    <property type="entry name" value="Chitin-bd_dom_sf"/>
</dbReference>
<dbReference type="OrthoDB" id="10052888at2759"/>
<accession>A0A8J2WEA7</accession>
<feature type="domain" description="Chitin-binding type-2" evidence="2">
    <location>
        <begin position="175"/>
        <end position="237"/>
    </location>
</feature>
<dbReference type="Pfam" id="PF01607">
    <property type="entry name" value="CBM_14"/>
    <property type="match status" value="1"/>
</dbReference>
<dbReference type="PANTHER" id="PTHR22933:SF42">
    <property type="entry name" value="FI18455P1-RELATED"/>
    <property type="match status" value="1"/>
</dbReference>
<dbReference type="GO" id="GO:0005576">
    <property type="term" value="C:extracellular region"/>
    <property type="evidence" value="ECO:0007669"/>
    <property type="project" value="InterPro"/>
</dbReference>
<comment type="caution">
    <text evidence="3">The sequence shown here is derived from an EMBL/GenBank/DDBJ whole genome shotgun (WGS) entry which is preliminary data.</text>
</comment>
<dbReference type="SUPFAM" id="SSF57625">
    <property type="entry name" value="Invertebrate chitin-binding proteins"/>
    <property type="match status" value="1"/>
</dbReference>
<dbReference type="PANTHER" id="PTHR22933">
    <property type="entry name" value="FI18007P1-RELATED"/>
    <property type="match status" value="1"/>
</dbReference>
<proteinExistence type="predicted"/>
<feature type="signal peptide" evidence="1">
    <location>
        <begin position="1"/>
        <end position="24"/>
    </location>
</feature>
<keyword evidence="4" id="KW-1185">Reference proteome</keyword>
<evidence type="ECO:0000259" key="2">
    <source>
        <dbReference type="PROSITE" id="PS50940"/>
    </source>
</evidence>
<reference evidence="3" key="1">
    <citation type="submission" date="2021-11" db="EMBL/GenBank/DDBJ databases">
        <authorList>
            <person name="Schell T."/>
        </authorList>
    </citation>
    <scope>NUCLEOTIDE SEQUENCE</scope>
    <source>
        <strain evidence="3">M5</strain>
    </source>
</reference>
<dbReference type="EMBL" id="CAKKLH010000002">
    <property type="protein sequence ID" value="CAH0098400.1"/>
    <property type="molecule type" value="Genomic_DNA"/>
</dbReference>
<organism evidence="3 4">
    <name type="scientific">Daphnia galeata</name>
    <dbReference type="NCBI Taxonomy" id="27404"/>
    <lineage>
        <taxon>Eukaryota</taxon>
        <taxon>Metazoa</taxon>
        <taxon>Ecdysozoa</taxon>
        <taxon>Arthropoda</taxon>
        <taxon>Crustacea</taxon>
        <taxon>Branchiopoda</taxon>
        <taxon>Diplostraca</taxon>
        <taxon>Cladocera</taxon>
        <taxon>Anomopoda</taxon>
        <taxon>Daphniidae</taxon>
        <taxon>Daphnia</taxon>
    </lineage>
</organism>
<gene>
    <name evidence="3" type="ORF">DGAL_LOCUS452</name>
</gene>
<dbReference type="AlphaFoldDB" id="A0A8J2WEA7"/>
<dbReference type="SMART" id="SM00494">
    <property type="entry name" value="ChtBD2"/>
    <property type="match status" value="1"/>
</dbReference>
<evidence type="ECO:0000256" key="1">
    <source>
        <dbReference type="SAM" id="SignalP"/>
    </source>
</evidence>
<feature type="chain" id="PRO_5035275333" description="Chitin-binding type-2 domain-containing protein" evidence="1">
    <location>
        <begin position="25"/>
        <end position="264"/>
    </location>
</feature>
<keyword evidence="1" id="KW-0732">Signal</keyword>
<evidence type="ECO:0000313" key="3">
    <source>
        <dbReference type="EMBL" id="CAH0098400.1"/>
    </source>
</evidence>
<evidence type="ECO:0000313" key="4">
    <source>
        <dbReference type="Proteomes" id="UP000789390"/>
    </source>
</evidence>
<protein>
    <recommendedName>
        <fullName evidence="2">Chitin-binding type-2 domain-containing protein</fullName>
    </recommendedName>
</protein>
<dbReference type="PROSITE" id="PS50940">
    <property type="entry name" value="CHIT_BIND_II"/>
    <property type="match status" value="1"/>
</dbReference>
<dbReference type="InterPro" id="IPR052976">
    <property type="entry name" value="Scoloptoxin-like"/>
</dbReference>
<dbReference type="Gene3D" id="2.170.140.10">
    <property type="entry name" value="Chitin binding domain"/>
    <property type="match status" value="1"/>
</dbReference>
<dbReference type="InterPro" id="IPR002557">
    <property type="entry name" value="Chitin-bd_dom"/>
</dbReference>